<dbReference type="PANTHER" id="PTHR31313:SF79">
    <property type="entry name" value="C6 FINGER DOMAIN-CONTAINING PROTEIN"/>
    <property type="match status" value="1"/>
</dbReference>
<protein>
    <submittedName>
        <fullName evidence="10">Transcription factor-like protein 16</fullName>
    </submittedName>
</protein>
<name>A0A4U7AXL3_9PEZI</name>
<dbReference type="Proteomes" id="UP000308133">
    <property type="component" value="Unassembled WGS sequence"/>
</dbReference>
<evidence type="ECO:0000256" key="3">
    <source>
        <dbReference type="ARBA" id="ARBA00022833"/>
    </source>
</evidence>
<evidence type="ECO:0000256" key="4">
    <source>
        <dbReference type="ARBA" id="ARBA00023015"/>
    </source>
</evidence>
<dbReference type="InterPro" id="IPR036864">
    <property type="entry name" value="Zn2-C6_fun-type_DNA-bd_sf"/>
</dbReference>
<dbReference type="InterPro" id="IPR051615">
    <property type="entry name" value="Transcr_Regulatory_Elem"/>
</dbReference>
<evidence type="ECO:0000259" key="9">
    <source>
        <dbReference type="PROSITE" id="PS50048"/>
    </source>
</evidence>
<evidence type="ECO:0000256" key="1">
    <source>
        <dbReference type="ARBA" id="ARBA00004123"/>
    </source>
</evidence>
<keyword evidence="3" id="KW-0862">Zinc</keyword>
<feature type="region of interest" description="Disordered" evidence="8">
    <location>
        <begin position="77"/>
        <end position="96"/>
    </location>
</feature>
<dbReference type="PANTHER" id="PTHR31313">
    <property type="entry name" value="TY1 ENHANCER ACTIVATOR"/>
    <property type="match status" value="1"/>
</dbReference>
<dbReference type="CDD" id="cd12148">
    <property type="entry name" value="fungal_TF_MHR"/>
    <property type="match status" value="1"/>
</dbReference>
<dbReference type="InterPro" id="IPR007219">
    <property type="entry name" value="XnlR_reg_dom"/>
</dbReference>
<gene>
    <name evidence="10" type="ORF">C1H76_4768</name>
</gene>
<dbReference type="AlphaFoldDB" id="A0A4U7AXL3"/>
<dbReference type="EMBL" id="PTQR01000059">
    <property type="protein sequence ID" value="TKX23029.1"/>
    <property type="molecule type" value="Genomic_DNA"/>
</dbReference>
<evidence type="ECO:0000256" key="2">
    <source>
        <dbReference type="ARBA" id="ARBA00022723"/>
    </source>
</evidence>
<sequence length="717" mass="81175">MASRPMYEQHTSQKRLIKPKHDPAGHSNQPVSLEKPSRKRVTASACVACRKRKSKCDSTKPACSACTSVYHTECSYDTDTEPVRKPSSRRPSAKPDLIPSTISGLKNIIENLQAQPDGDIILLNQLKNAQTRLESLALASSSSDTPLTSVSSIASSAASSTQDTSGTQLLNVPILDFEKRSPNSTNAIFDASLPSASWFERPLSQELVGELFDIYFMYHHAYFPLFSAQHFLSDFHTGRVQFCTSLLIYAIMSTACNYWKGKLQTEGNTAQHAGEYGELFANICERKLFNNKDNSLTTVQALAILGLRNGATGDLNAAYKRHGAAIRMALDMNMHVTESTENEEIDPLELEVRRLTFWGLYNIEVALGIFAGKVPQIHATSIGIHKPSFSEKRDSFMLQPPQGRRYSDNDMNQEIDQLRYVSHFCELSKLANEVNLTYYAPQTKIGVTDIHYALQRYLSWEHQLPVDYKNVELGPAKIAYLHMYYKQLVIQLLRPFQAYGTEKLGLPARQMCLERATQIMRLWHHLKSQWLTWEIHMLVLCPLRDAAHIFLLNLHEPSAASFILELVDDLRKLSFLHPMGARVIDSLYAVVSQYNIDYPKGLFDRHFQDQKGRESAYPVNTAAFTIRAKIDLNTVHHQVVYQDASSGQFAPQTQMQEYGQYQDMNVAPHEQAAYFSRPEYQQYLVNQQMTGAQMPMGYQVMQPYQGQVPNVPPQSRP</sequence>
<proteinExistence type="predicted"/>
<dbReference type="Pfam" id="PF04082">
    <property type="entry name" value="Fungal_trans"/>
    <property type="match status" value="1"/>
</dbReference>
<dbReference type="PROSITE" id="PS50048">
    <property type="entry name" value="ZN2_CY6_FUNGAL_2"/>
    <property type="match status" value="1"/>
</dbReference>
<organism evidence="10 11">
    <name type="scientific">Elsinoe australis</name>
    <dbReference type="NCBI Taxonomy" id="40998"/>
    <lineage>
        <taxon>Eukaryota</taxon>
        <taxon>Fungi</taxon>
        <taxon>Dikarya</taxon>
        <taxon>Ascomycota</taxon>
        <taxon>Pezizomycotina</taxon>
        <taxon>Dothideomycetes</taxon>
        <taxon>Dothideomycetidae</taxon>
        <taxon>Myriangiales</taxon>
        <taxon>Elsinoaceae</taxon>
        <taxon>Elsinoe</taxon>
    </lineage>
</organism>
<keyword evidence="4" id="KW-0805">Transcription regulation</keyword>
<accession>A0A4U7AXL3</accession>
<dbReference type="CDD" id="cd00067">
    <property type="entry name" value="GAL4"/>
    <property type="match status" value="1"/>
</dbReference>
<dbReference type="SUPFAM" id="SSF57701">
    <property type="entry name" value="Zn2/Cys6 DNA-binding domain"/>
    <property type="match status" value="1"/>
</dbReference>
<dbReference type="SMART" id="SM00906">
    <property type="entry name" value="Fungal_trans"/>
    <property type="match status" value="1"/>
</dbReference>
<comment type="caution">
    <text evidence="10">The sequence shown here is derived from an EMBL/GenBank/DDBJ whole genome shotgun (WGS) entry which is preliminary data.</text>
</comment>
<dbReference type="GO" id="GO:0000981">
    <property type="term" value="F:DNA-binding transcription factor activity, RNA polymerase II-specific"/>
    <property type="evidence" value="ECO:0007669"/>
    <property type="project" value="InterPro"/>
</dbReference>
<evidence type="ECO:0000256" key="5">
    <source>
        <dbReference type="ARBA" id="ARBA00023125"/>
    </source>
</evidence>
<dbReference type="PROSITE" id="PS00463">
    <property type="entry name" value="ZN2_CY6_FUNGAL_1"/>
    <property type="match status" value="1"/>
</dbReference>
<keyword evidence="6" id="KW-0804">Transcription</keyword>
<dbReference type="GO" id="GO:0006351">
    <property type="term" value="P:DNA-templated transcription"/>
    <property type="evidence" value="ECO:0007669"/>
    <property type="project" value="InterPro"/>
</dbReference>
<evidence type="ECO:0000313" key="10">
    <source>
        <dbReference type="EMBL" id="TKX23029.1"/>
    </source>
</evidence>
<evidence type="ECO:0000313" key="11">
    <source>
        <dbReference type="Proteomes" id="UP000308133"/>
    </source>
</evidence>
<feature type="domain" description="Zn(2)-C6 fungal-type" evidence="9">
    <location>
        <begin position="45"/>
        <end position="76"/>
    </location>
</feature>
<dbReference type="GO" id="GO:0005634">
    <property type="term" value="C:nucleus"/>
    <property type="evidence" value="ECO:0007669"/>
    <property type="project" value="UniProtKB-SubCell"/>
</dbReference>
<dbReference type="GO" id="GO:0003677">
    <property type="term" value="F:DNA binding"/>
    <property type="evidence" value="ECO:0007669"/>
    <property type="project" value="UniProtKB-KW"/>
</dbReference>
<dbReference type="Gene3D" id="4.10.240.10">
    <property type="entry name" value="Zn(2)-C6 fungal-type DNA-binding domain"/>
    <property type="match status" value="1"/>
</dbReference>
<dbReference type="InterPro" id="IPR001138">
    <property type="entry name" value="Zn2Cys6_DnaBD"/>
</dbReference>
<evidence type="ECO:0000256" key="6">
    <source>
        <dbReference type="ARBA" id="ARBA00023163"/>
    </source>
</evidence>
<keyword evidence="5" id="KW-0238">DNA-binding</keyword>
<dbReference type="Pfam" id="PF00172">
    <property type="entry name" value="Zn_clus"/>
    <property type="match status" value="1"/>
</dbReference>
<evidence type="ECO:0000256" key="8">
    <source>
        <dbReference type="SAM" id="MobiDB-lite"/>
    </source>
</evidence>
<keyword evidence="2" id="KW-0479">Metal-binding</keyword>
<dbReference type="SMART" id="SM00066">
    <property type="entry name" value="GAL4"/>
    <property type="match status" value="1"/>
</dbReference>
<comment type="subcellular location">
    <subcellularLocation>
        <location evidence="1">Nucleus</location>
    </subcellularLocation>
</comment>
<dbReference type="GO" id="GO:0008270">
    <property type="term" value="F:zinc ion binding"/>
    <property type="evidence" value="ECO:0007669"/>
    <property type="project" value="InterPro"/>
</dbReference>
<reference evidence="10 11" key="1">
    <citation type="submission" date="2018-02" db="EMBL/GenBank/DDBJ databases">
        <title>Draft genome sequences of Elsinoe sp., causing black scab on jojoba.</title>
        <authorList>
            <person name="Stodart B."/>
            <person name="Jeffress S."/>
            <person name="Ash G."/>
            <person name="Arun Chinnappa K."/>
        </authorList>
    </citation>
    <scope>NUCLEOTIDE SEQUENCE [LARGE SCALE GENOMIC DNA]</scope>
    <source>
        <strain evidence="10 11">Hillstone_2</strain>
    </source>
</reference>
<keyword evidence="7" id="KW-0539">Nucleus</keyword>
<evidence type="ECO:0000256" key="7">
    <source>
        <dbReference type="ARBA" id="ARBA00023242"/>
    </source>
</evidence>
<feature type="region of interest" description="Disordered" evidence="8">
    <location>
        <begin position="1"/>
        <end position="41"/>
    </location>
</feature>